<protein>
    <submittedName>
        <fullName evidence="1">Uncharacterized protein</fullName>
    </submittedName>
</protein>
<dbReference type="AlphaFoldDB" id="A0A392UUU5"/>
<evidence type="ECO:0000313" key="2">
    <source>
        <dbReference type="Proteomes" id="UP000265520"/>
    </source>
</evidence>
<accession>A0A392UUU5</accession>
<keyword evidence="2" id="KW-1185">Reference proteome</keyword>
<dbReference type="Proteomes" id="UP000265520">
    <property type="component" value="Unassembled WGS sequence"/>
</dbReference>
<reference evidence="1 2" key="1">
    <citation type="journal article" date="2018" name="Front. Plant Sci.">
        <title>Red Clover (Trifolium pratense) and Zigzag Clover (T. medium) - A Picture of Genomic Similarities and Differences.</title>
        <authorList>
            <person name="Dluhosova J."/>
            <person name="Istvanek J."/>
            <person name="Nedelnik J."/>
            <person name="Repkova J."/>
        </authorList>
    </citation>
    <scope>NUCLEOTIDE SEQUENCE [LARGE SCALE GENOMIC DNA]</scope>
    <source>
        <strain evidence="2">cv. 10/8</strain>
        <tissue evidence="1">Leaf</tissue>
    </source>
</reference>
<evidence type="ECO:0000313" key="1">
    <source>
        <dbReference type="EMBL" id="MCI78661.1"/>
    </source>
</evidence>
<comment type="caution">
    <text evidence="1">The sequence shown here is derived from an EMBL/GenBank/DDBJ whole genome shotgun (WGS) entry which is preliminary data.</text>
</comment>
<sequence length="19" mass="1997">GNAFGSLDQSSDREGEAAW</sequence>
<name>A0A392UUU5_9FABA</name>
<feature type="non-terminal residue" evidence="1">
    <location>
        <position position="1"/>
    </location>
</feature>
<dbReference type="EMBL" id="LXQA010955891">
    <property type="protein sequence ID" value="MCI78661.1"/>
    <property type="molecule type" value="Genomic_DNA"/>
</dbReference>
<proteinExistence type="predicted"/>
<organism evidence="1 2">
    <name type="scientific">Trifolium medium</name>
    <dbReference type="NCBI Taxonomy" id="97028"/>
    <lineage>
        <taxon>Eukaryota</taxon>
        <taxon>Viridiplantae</taxon>
        <taxon>Streptophyta</taxon>
        <taxon>Embryophyta</taxon>
        <taxon>Tracheophyta</taxon>
        <taxon>Spermatophyta</taxon>
        <taxon>Magnoliopsida</taxon>
        <taxon>eudicotyledons</taxon>
        <taxon>Gunneridae</taxon>
        <taxon>Pentapetalae</taxon>
        <taxon>rosids</taxon>
        <taxon>fabids</taxon>
        <taxon>Fabales</taxon>
        <taxon>Fabaceae</taxon>
        <taxon>Papilionoideae</taxon>
        <taxon>50 kb inversion clade</taxon>
        <taxon>NPAAA clade</taxon>
        <taxon>Hologalegina</taxon>
        <taxon>IRL clade</taxon>
        <taxon>Trifolieae</taxon>
        <taxon>Trifolium</taxon>
    </lineage>
</organism>
<gene>
    <name evidence="1" type="ORF">A2U01_0099932</name>
</gene>